<sequence length="46" mass="5131">MSEPDRESEVPCARCTKPTPVVDLGGPYGDLCDDCVTLMREEQEEE</sequence>
<evidence type="ECO:0000313" key="1">
    <source>
        <dbReference type="EMBL" id="QYW04957.1"/>
    </source>
</evidence>
<evidence type="ECO:0000313" key="2">
    <source>
        <dbReference type="Proteomes" id="UP000827609"/>
    </source>
</evidence>
<dbReference type="EMBL" id="MZ475896">
    <property type="protein sequence ID" value="QYW04957.1"/>
    <property type="molecule type" value="Genomic_DNA"/>
</dbReference>
<proteinExistence type="predicted"/>
<reference evidence="1" key="1">
    <citation type="submission" date="2021-06" db="EMBL/GenBank/DDBJ databases">
        <title>Complete genome sequence of Erwinia phage pEa_SNUABM_7.</title>
        <authorList>
            <person name="Kim S.G."/>
            <person name="Park S.C."/>
        </authorList>
    </citation>
    <scope>NUCLEOTIDE SEQUENCE</scope>
</reference>
<organism evidence="1 2">
    <name type="scientific">Erwinia phage pEa_SNUABM_7</name>
    <dbReference type="NCBI Taxonomy" id="2866695"/>
    <lineage>
        <taxon>Viruses</taxon>
        <taxon>Duplodnaviria</taxon>
        <taxon>Heunggongvirae</taxon>
        <taxon>Uroviricota</taxon>
        <taxon>Caudoviricetes</taxon>
        <taxon>Snuvirus</taxon>
        <taxon>Snuvirus SNUABM7</taxon>
    </lineage>
</organism>
<keyword evidence="2" id="KW-1185">Reference proteome</keyword>
<name>A0AAE7WSK0_9CAUD</name>
<protein>
    <submittedName>
        <fullName evidence="1">Uncharacterized protein</fullName>
    </submittedName>
</protein>
<dbReference type="Proteomes" id="UP000827609">
    <property type="component" value="Segment"/>
</dbReference>
<accession>A0AAE7WSK0</accession>
<gene>
    <name evidence="1" type="ORF">pEaSNUABM7_00289</name>
</gene>